<sequence>MHDKCTICLIRVVVNQAGLLLLKQKPRGWLETDLPDGSEPFQADVTNLARLVPETQPPDTLRNHLADNDVILIQVNTPMVDDEDDEEPLEAGRDVEGVHMSGRGRGSSQSSRSRGRGRGRAAPSTEHTPSSPPPRPHQVAPTIPPPFAPSPQPAVTDSHHAAPSSQLIADSSHASQPDPPTQQVVQIPITWDGQKGAIFDMVELMLNEPWINHSEILADVQNRWFDK</sequence>
<feature type="compositionally biased region" description="Acidic residues" evidence="1">
    <location>
        <begin position="80"/>
        <end position="89"/>
    </location>
</feature>
<proteinExistence type="predicted"/>
<evidence type="ECO:0000256" key="1">
    <source>
        <dbReference type="SAM" id="MobiDB-lite"/>
    </source>
</evidence>
<comment type="caution">
    <text evidence="2">The sequence shown here is derived from an EMBL/GenBank/DDBJ whole genome shotgun (WGS) entry which is preliminary data.</text>
</comment>
<dbReference type="Proteomes" id="UP001341840">
    <property type="component" value="Unassembled WGS sequence"/>
</dbReference>
<feature type="region of interest" description="Disordered" evidence="1">
    <location>
        <begin position="79"/>
        <end position="182"/>
    </location>
</feature>
<dbReference type="EMBL" id="JASCZI010151875">
    <property type="protein sequence ID" value="MED6174737.1"/>
    <property type="molecule type" value="Genomic_DNA"/>
</dbReference>
<accession>A0ABU6VMW6</accession>
<evidence type="ECO:0000313" key="3">
    <source>
        <dbReference type="Proteomes" id="UP001341840"/>
    </source>
</evidence>
<feature type="compositionally biased region" description="Polar residues" evidence="1">
    <location>
        <begin position="163"/>
        <end position="182"/>
    </location>
</feature>
<feature type="compositionally biased region" description="Pro residues" evidence="1">
    <location>
        <begin position="130"/>
        <end position="152"/>
    </location>
</feature>
<keyword evidence="3" id="KW-1185">Reference proteome</keyword>
<gene>
    <name evidence="2" type="ORF">PIB30_071920</name>
</gene>
<evidence type="ECO:0000313" key="2">
    <source>
        <dbReference type="EMBL" id="MED6174737.1"/>
    </source>
</evidence>
<organism evidence="2 3">
    <name type="scientific">Stylosanthes scabra</name>
    <dbReference type="NCBI Taxonomy" id="79078"/>
    <lineage>
        <taxon>Eukaryota</taxon>
        <taxon>Viridiplantae</taxon>
        <taxon>Streptophyta</taxon>
        <taxon>Embryophyta</taxon>
        <taxon>Tracheophyta</taxon>
        <taxon>Spermatophyta</taxon>
        <taxon>Magnoliopsida</taxon>
        <taxon>eudicotyledons</taxon>
        <taxon>Gunneridae</taxon>
        <taxon>Pentapetalae</taxon>
        <taxon>rosids</taxon>
        <taxon>fabids</taxon>
        <taxon>Fabales</taxon>
        <taxon>Fabaceae</taxon>
        <taxon>Papilionoideae</taxon>
        <taxon>50 kb inversion clade</taxon>
        <taxon>dalbergioids sensu lato</taxon>
        <taxon>Dalbergieae</taxon>
        <taxon>Pterocarpus clade</taxon>
        <taxon>Stylosanthes</taxon>
    </lineage>
</organism>
<reference evidence="2 3" key="1">
    <citation type="journal article" date="2023" name="Plants (Basel)">
        <title>Bridging the Gap: Combining Genomics and Transcriptomics Approaches to Understand Stylosanthes scabra, an Orphan Legume from the Brazilian Caatinga.</title>
        <authorList>
            <person name="Ferreira-Neto J.R.C."/>
            <person name="da Silva M.D."/>
            <person name="Binneck E."/>
            <person name="de Melo N.F."/>
            <person name="da Silva R.H."/>
            <person name="de Melo A.L.T.M."/>
            <person name="Pandolfi V."/>
            <person name="Bustamante F.O."/>
            <person name="Brasileiro-Vidal A.C."/>
            <person name="Benko-Iseppon A.M."/>
        </authorList>
    </citation>
    <scope>NUCLEOTIDE SEQUENCE [LARGE SCALE GENOMIC DNA]</scope>
    <source>
        <tissue evidence="2">Leaves</tissue>
    </source>
</reference>
<name>A0ABU6VMW6_9FABA</name>
<protein>
    <submittedName>
        <fullName evidence="2">Uncharacterized protein</fullName>
    </submittedName>
</protein>